<evidence type="ECO:0000259" key="1">
    <source>
        <dbReference type="PROSITE" id="PS51977"/>
    </source>
</evidence>
<dbReference type="Proteomes" id="UP000031521">
    <property type="component" value="Plasmid pP73A"/>
</dbReference>
<keyword evidence="3" id="KW-1185">Reference proteome</keyword>
<dbReference type="Gene3D" id="2.20.140.10">
    <property type="entry name" value="WGR domain"/>
    <property type="match status" value="1"/>
</dbReference>
<organism evidence="2 3">
    <name type="scientific">Celeribacter indicus</name>
    <dbReference type="NCBI Taxonomy" id="1208324"/>
    <lineage>
        <taxon>Bacteria</taxon>
        <taxon>Pseudomonadati</taxon>
        <taxon>Pseudomonadota</taxon>
        <taxon>Alphaproteobacteria</taxon>
        <taxon>Rhodobacterales</taxon>
        <taxon>Roseobacteraceae</taxon>
        <taxon>Celeribacter</taxon>
    </lineage>
</organism>
<dbReference type="HOGENOM" id="CLU_155888_0_0_5"/>
<dbReference type="CDD" id="cd07996">
    <property type="entry name" value="WGR_MMR_like"/>
    <property type="match status" value="1"/>
</dbReference>
<feature type="domain" description="WGR" evidence="1">
    <location>
        <begin position="1"/>
        <end position="87"/>
    </location>
</feature>
<dbReference type="SUPFAM" id="SSF142921">
    <property type="entry name" value="WGR domain-like"/>
    <property type="match status" value="1"/>
</dbReference>
<evidence type="ECO:0000313" key="3">
    <source>
        <dbReference type="Proteomes" id="UP000031521"/>
    </source>
</evidence>
<dbReference type="Pfam" id="PF05406">
    <property type="entry name" value="WGR"/>
    <property type="match status" value="1"/>
</dbReference>
<dbReference type="InterPro" id="IPR008893">
    <property type="entry name" value="WGR_domain"/>
</dbReference>
<dbReference type="SMART" id="SM00773">
    <property type="entry name" value="WGR"/>
    <property type="match status" value="1"/>
</dbReference>
<dbReference type="InterPro" id="IPR049809">
    <property type="entry name" value="YehF/YfeS-like_WGR"/>
</dbReference>
<dbReference type="EMBL" id="CP004394">
    <property type="protein sequence ID" value="AJE49129.1"/>
    <property type="molecule type" value="Genomic_DNA"/>
</dbReference>
<proteinExistence type="predicted"/>
<dbReference type="OrthoDB" id="5801306at2"/>
<geneLocation type="plasmid" evidence="2 3">
    <name>pP73A</name>
</geneLocation>
<dbReference type="PROSITE" id="PS51977">
    <property type="entry name" value="WGR"/>
    <property type="match status" value="1"/>
</dbReference>
<dbReference type="InterPro" id="IPR036930">
    <property type="entry name" value="WGR_dom_sf"/>
</dbReference>
<reference evidence="2 3" key="1">
    <citation type="journal article" date="2014" name="Int. J. Syst. Evol. Microbiol.">
        <title>Celeribacter indicus sp. nov., a polycyclic aromatic hydrocarbon-degrading bacterium from deep-sea sediment and reclassification of Huaishuia halophila as Celeribacter halophilus comb. nov.</title>
        <authorList>
            <person name="Lai Q."/>
            <person name="Cao J."/>
            <person name="Yuan J."/>
            <person name="Li F."/>
            <person name="Shao Z."/>
        </authorList>
    </citation>
    <scope>NUCLEOTIDE SEQUENCE [LARGE SCALE GENOMIC DNA]</scope>
    <source>
        <strain evidence="2">P73</strain>
        <plasmid evidence="3">Plasmid pP73A</plasmid>
    </source>
</reference>
<protein>
    <recommendedName>
        <fullName evidence="1">WGR domain-containing protein</fullName>
    </recommendedName>
</protein>
<gene>
    <name evidence="2" type="ORF">P73_4414</name>
</gene>
<evidence type="ECO:0000313" key="2">
    <source>
        <dbReference type="EMBL" id="AJE49129.1"/>
    </source>
</evidence>
<accession>A0A0B5E1J8</accession>
<name>A0A0B5E1J8_9RHOB</name>
<dbReference type="KEGG" id="cid:P73_4414"/>
<keyword evidence="2" id="KW-0614">Plasmid</keyword>
<sequence length="87" mass="9892">MFVRLEKIDPAKRQRRFYEMTVGRDLFGEWCLVREWGRIGAAGGRRRVDRPGSRDAAEAALGLLSGRKRRRGYRLSRAAPGGSENNT</sequence>
<dbReference type="RefSeq" id="WP_052453628.1">
    <property type="nucleotide sequence ID" value="NZ_CP004394.1"/>
</dbReference>
<dbReference type="AlphaFoldDB" id="A0A0B5E1J8"/>